<dbReference type="Proteomes" id="UP000635902">
    <property type="component" value="Unassembled WGS sequence"/>
</dbReference>
<comment type="caution">
    <text evidence="3">The sequence shown here is derived from an EMBL/GenBank/DDBJ whole genome shotgun (WGS) entry which is preliminary data.</text>
</comment>
<dbReference type="SUPFAM" id="SSF53807">
    <property type="entry name" value="Helical backbone' metal receptor"/>
    <property type="match status" value="1"/>
</dbReference>
<dbReference type="InterPro" id="IPR050492">
    <property type="entry name" value="Bact_metal-bind_prot9"/>
</dbReference>
<keyword evidence="4" id="KW-1185">Reference proteome</keyword>
<dbReference type="Gene3D" id="3.40.50.1980">
    <property type="entry name" value="Nitrogenase molybdenum iron protein domain"/>
    <property type="match status" value="2"/>
</dbReference>
<keyword evidence="2" id="KW-0732">Signal</keyword>
<dbReference type="PANTHER" id="PTHR42953">
    <property type="entry name" value="HIGH-AFFINITY ZINC UPTAKE SYSTEM PROTEIN ZNUA-RELATED"/>
    <property type="match status" value="1"/>
</dbReference>
<feature type="chain" id="PRO_5045282960" evidence="2">
    <location>
        <begin position="23"/>
        <end position="330"/>
    </location>
</feature>
<organism evidence="3 4">
    <name type="scientific">Corynebacterium suicordis DSM 45110</name>
    <dbReference type="NCBI Taxonomy" id="1121369"/>
    <lineage>
        <taxon>Bacteria</taxon>
        <taxon>Bacillati</taxon>
        <taxon>Actinomycetota</taxon>
        <taxon>Actinomycetes</taxon>
        <taxon>Mycobacteriales</taxon>
        <taxon>Corynebacteriaceae</taxon>
        <taxon>Corynebacterium</taxon>
    </lineage>
</organism>
<feature type="region of interest" description="Disordered" evidence="1">
    <location>
        <begin position="121"/>
        <end position="163"/>
    </location>
</feature>
<evidence type="ECO:0000313" key="4">
    <source>
        <dbReference type="Proteomes" id="UP000635902"/>
    </source>
</evidence>
<proteinExistence type="predicted"/>
<protein>
    <submittedName>
        <fullName evidence="3">Zinc ABC transporter substrate-binding protein</fullName>
    </submittedName>
</protein>
<reference evidence="3 4" key="1">
    <citation type="submission" date="2020-10" db="EMBL/GenBank/DDBJ databases">
        <title>Novel species in genus Corynebacterium.</title>
        <authorList>
            <person name="Zhang G."/>
        </authorList>
    </citation>
    <scope>NUCLEOTIDE SEQUENCE [LARGE SCALE GENOMIC DNA]</scope>
    <source>
        <strain evidence="3 4">DSM 45110</strain>
    </source>
</reference>
<dbReference type="Pfam" id="PF01297">
    <property type="entry name" value="ZnuA"/>
    <property type="match status" value="1"/>
</dbReference>
<feature type="signal peptide" evidence="2">
    <location>
        <begin position="1"/>
        <end position="22"/>
    </location>
</feature>
<dbReference type="PROSITE" id="PS51257">
    <property type="entry name" value="PROKAR_LIPOPROTEIN"/>
    <property type="match status" value="1"/>
</dbReference>
<accession>A0ABR9ZNF3</accession>
<evidence type="ECO:0000256" key="1">
    <source>
        <dbReference type="SAM" id="MobiDB-lite"/>
    </source>
</evidence>
<dbReference type="EMBL" id="JADKMY010000003">
    <property type="protein sequence ID" value="MBF4554142.1"/>
    <property type="molecule type" value="Genomic_DNA"/>
</dbReference>
<evidence type="ECO:0000313" key="3">
    <source>
        <dbReference type="EMBL" id="MBF4554142.1"/>
    </source>
</evidence>
<evidence type="ECO:0000256" key="2">
    <source>
        <dbReference type="SAM" id="SignalP"/>
    </source>
</evidence>
<dbReference type="InterPro" id="IPR006127">
    <property type="entry name" value="ZnuA-like"/>
</dbReference>
<dbReference type="RefSeq" id="WP_194557043.1">
    <property type="nucleotide sequence ID" value="NZ_JADKMY010000003.1"/>
</dbReference>
<name>A0ABR9ZNF3_9CORY</name>
<gene>
    <name evidence="3" type="ORF">IRY30_08695</name>
</gene>
<feature type="compositionally biased region" description="Basic and acidic residues" evidence="1">
    <location>
        <begin position="121"/>
        <end position="139"/>
    </location>
</feature>
<sequence length="330" mass="34932">MKRALFSLVGITTLALGLSACAEGGSNSKPADTNSITVVTSTSIYGDLVEALAKENADVNVVPILDSTSDDPHEYEATARDVAQIRKADLAVANGGGYDNWLTDHVTEGTPLLTAAELAEGHSHAHGEDGHGEDAHEETGDAQPEQSGSEQKGSDHKGHNHGVAFKEDPHVWLDMHSIDELAEKIAAELHKLDGSIPDDAKAVTERTAKFSDRVSKLDAMNNLITEPVASHLLEGSKLHDVTPSGFATAVAKEAEPSAADIAAAQQAINDGKVDVLITNEQSQTPASQELMSAAKDKKIPVVNINETPDADSDYFQYVDSILKDLESASK</sequence>